<organism evidence="1">
    <name type="scientific">marine sediment metagenome</name>
    <dbReference type="NCBI Taxonomy" id="412755"/>
    <lineage>
        <taxon>unclassified sequences</taxon>
        <taxon>metagenomes</taxon>
        <taxon>ecological metagenomes</taxon>
    </lineage>
</organism>
<protein>
    <submittedName>
        <fullName evidence="1">Uncharacterized protein</fullName>
    </submittedName>
</protein>
<dbReference type="AlphaFoldDB" id="A0A1B6NVW5"/>
<name>A0A1B6NVW5_9ZZZZ</name>
<sequence length="38" mass="4407">RADAAKERKKLRMESAHRPSCDLETMNSKFDEVEDIAK</sequence>
<comment type="caution">
    <text evidence="1">The sequence shown here is derived from an EMBL/GenBank/DDBJ whole genome shotgun (WGS) entry which is preliminary data.</text>
</comment>
<feature type="non-terminal residue" evidence="1">
    <location>
        <position position="1"/>
    </location>
</feature>
<accession>A0A1B6NVW5</accession>
<evidence type="ECO:0000313" key="1">
    <source>
        <dbReference type="EMBL" id="KTF07112.1"/>
    </source>
</evidence>
<reference evidence="1" key="1">
    <citation type="submission" date="2013-11" db="EMBL/GenBank/DDBJ databases">
        <title>Microbial diversity, functional groups and degradation webs in Northern and Southern Mediterranean and Red Sea marine crude oil polluted sites.</title>
        <authorList>
            <person name="Daffonchio D."/>
            <person name="Mapelli F."/>
            <person name="Ferrer M."/>
            <person name="Richter M."/>
            <person name="Cherif A."/>
            <person name="Malkawi H.I."/>
            <person name="Yakimov M.M."/>
            <person name="Abdel-Fattah Y.R."/>
            <person name="Blaghen M."/>
            <person name="Golyshin P.N."/>
            <person name="Kalogerakis N."/>
            <person name="Boon N."/>
            <person name="Magagnini M."/>
            <person name="Fava F."/>
        </authorList>
    </citation>
    <scope>NUCLEOTIDE SEQUENCE</scope>
</reference>
<dbReference type="EMBL" id="AYSL01000747">
    <property type="protein sequence ID" value="KTF07112.1"/>
    <property type="molecule type" value="Genomic_DNA"/>
</dbReference>
<gene>
    <name evidence="1" type="ORF">MGSAQ_001392</name>
</gene>
<proteinExistence type="predicted"/>